<keyword evidence="7" id="KW-0863">Zinc-finger</keyword>
<dbReference type="Proteomes" id="UP001595916">
    <property type="component" value="Unassembled WGS sequence"/>
</dbReference>
<keyword evidence="10 12" id="KW-1133">Transmembrane helix</keyword>
<keyword evidence="9" id="KW-0862">Zinc</keyword>
<keyword evidence="4" id="KW-0808">Transferase</keyword>
<evidence type="ECO:0000256" key="6">
    <source>
        <dbReference type="ARBA" id="ARBA00022723"/>
    </source>
</evidence>
<dbReference type="RefSeq" id="WP_379788607.1">
    <property type="nucleotide sequence ID" value="NZ_JBHSHL010000033.1"/>
</dbReference>
<accession>A0ABV9QLI3</accession>
<feature type="transmembrane region" description="Helical" evidence="12">
    <location>
        <begin position="6"/>
        <end position="21"/>
    </location>
</feature>
<organism evidence="14 15">
    <name type="scientific">Filifactor villosus</name>
    <dbReference type="NCBI Taxonomy" id="29374"/>
    <lineage>
        <taxon>Bacteria</taxon>
        <taxon>Bacillati</taxon>
        <taxon>Bacillota</taxon>
        <taxon>Clostridia</taxon>
        <taxon>Peptostreptococcales</taxon>
        <taxon>Filifactoraceae</taxon>
        <taxon>Filifactor</taxon>
    </lineage>
</organism>
<protein>
    <recommendedName>
        <fullName evidence="3">RING-type E3 ubiquitin transferase</fullName>
        <ecNumber evidence="3">2.3.2.27</ecNumber>
    </recommendedName>
</protein>
<evidence type="ECO:0000256" key="5">
    <source>
        <dbReference type="ARBA" id="ARBA00022692"/>
    </source>
</evidence>
<evidence type="ECO:0000256" key="7">
    <source>
        <dbReference type="ARBA" id="ARBA00022771"/>
    </source>
</evidence>
<reference evidence="15" key="1">
    <citation type="journal article" date="2019" name="Int. J. Syst. Evol. Microbiol.">
        <title>The Global Catalogue of Microorganisms (GCM) 10K type strain sequencing project: providing services to taxonomists for standard genome sequencing and annotation.</title>
        <authorList>
            <consortium name="The Broad Institute Genomics Platform"/>
            <consortium name="The Broad Institute Genome Sequencing Center for Infectious Disease"/>
            <person name="Wu L."/>
            <person name="Ma J."/>
        </authorList>
    </citation>
    <scope>NUCLEOTIDE SEQUENCE [LARGE SCALE GENOMIC DNA]</scope>
    <source>
        <strain evidence="15">CCUG 46385</strain>
    </source>
</reference>
<evidence type="ECO:0000256" key="12">
    <source>
        <dbReference type="SAM" id="Phobius"/>
    </source>
</evidence>
<keyword evidence="5 12" id="KW-0812">Transmembrane</keyword>
<keyword evidence="6" id="KW-0479">Metal-binding</keyword>
<evidence type="ECO:0000256" key="4">
    <source>
        <dbReference type="ARBA" id="ARBA00022679"/>
    </source>
</evidence>
<evidence type="ECO:0000256" key="3">
    <source>
        <dbReference type="ARBA" id="ARBA00012483"/>
    </source>
</evidence>
<evidence type="ECO:0000256" key="10">
    <source>
        <dbReference type="ARBA" id="ARBA00022989"/>
    </source>
</evidence>
<dbReference type="Pfam" id="PF12483">
    <property type="entry name" value="GIDE"/>
    <property type="match status" value="1"/>
</dbReference>
<feature type="domain" description="E3 Ubiquitin ligase MUL1-like" evidence="13">
    <location>
        <begin position="96"/>
        <end position="259"/>
    </location>
</feature>
<evidence type="ECO:0000256" key="11">
    <source>
        <dbReference type="ARBA" id="ARBA00023136"/>
    </source>
</evidence>
<comment type="catalytic activity">
    <reaction evidence="1">
        <text>S-ubiquitinyl-[E2 ubiquitin-conjugating enzyme]-L-cysteine + [acceptor protein]-L-lysine = [E2 ubiquitin-conjugating enzyme]-L-cysteine + N(6)-ubiquitinyl-[acceptor protein]-L-lysine.</text>
        <dbReference type="EC" id="2.3.2.27"/>
    </reaction>
</comment>
<evidence type="ECO:0000259" key="13">
    <source>
        <dbReference type="Pfam" id="PF12483"/>
    </source>
</evidence>
<gene>
    <name evidence="14" type="ORF">ACFO4R_08235</name>
</gene>
<keyword evidence="8" id="KW-0833">Ubl conjugation pathway</keyword>
<proteinExistence type="predicted"/>
<keyword evidence="11 12" id="KW-0472">Membrane</keyword>
<dbReference type="EC" id="2.3.2.27" evidence="3"/>
<evidence type="ECO:0000256" key="9">
    <source>
        <dbReference type="ARBA" id="ARBA00022833"/>
    </source>
</evidence>
<comment type="caution">
    <text evidence="14">The sequence shown here is derived from an EMBL/GenBank/DDBJ whole genome shotgun (WGS) entry which is preliminary data.</text>
</comment>
<name>A0ABV9QLI3_9FIRM</name>
<sequence>MPIISLLLIIGGLVSIFYLYPKKKNQVMEMQFMRTKPIRELREMFDTMRESGLEDSYTEFVELKGRIVTEDVRTPFSGREVAYFESSVSTVSEVEKVEYDDKGNRRTTMVKEEHLISSEESSHTVGLRDESADEVVVLEINSSGCTLDIAKTWDRLDPNFSFADYATRRSYGSKTNDIRLGRFLGYRTTERTIEKNAQLYVLGEAFKSGDTIHIGKPKDPKRPFLVTTKSEENMVKETQSSSKILLFGGIGAVVVGILLFFVK</sequence>
<evidence type="ECO:0000256" key="8">
    <source>
        <dbReference type="ARBA" id="ARBA00022786"/>
    </source>
</evidence>
<keyword evidence="15" id="KW-1185">Reference proteome</keyword>
<evidence type="ECO:0000256" key="2">
    <source>
        <dbReference type="ARBA" id="ARBA00004141"/>
    </source>
</evidence>
<dbReference type="InterPro" id="IPR022170">
    <property type="entry name" value="MUL1-like"/>
</dbReference>
<evidence type="ECO:0000313" key="14">
    <source>
        <dbReference type="EMBL" id="MFC4805069.1"/>
    </source>
</evidence>
<evidence type="ECO:0000256" key="1">
    <source>
        <dbReference type="ARBA" id="ARBA00000900"/>
    </source>
</evidence>
<evidence type="ECO:0000313" key="15">
    <source>
        <dbReference type="Proteomes" id="UP001595916"/>
    </source>
</evidence>
<dbReference type="EMBL" id="JBHSHL010000033">
    <property type="protein sequence ID" value="MFC4805069.1"/>
    <property type="molecule type" value="Genomic_DNA"/>
</dbReference>
<comment type="subcellular location">
    <subcellularLocation>
        <location evidence="2">Membrane</location>
        <topology evidence="2">Multi-pass membrane protein</topology>
    </subcellularLocation>
</comment>
<feature type="transmembrane region" description="Helical" evidence="12">
    <location>
        <begin position="244"/>
        <end position="262"/>
    </location>
</feature>